<dbReference type="OrthoDB" id="128007at2759"/>
<accession>A0A6A3KY52</accession>
<evidence type="ECO:0000313" key="2">
    <source>
        <dbReference type="EMBL" id="KAE9012301.1"/>
    </source>
</evidence>
<comment type="caution">
    <text evidence="2">The sequence shown here is derived from an EMBL/GenBank/DDBJ whole genome shotgun (WGS) entry which is preliminary data.</text>
</comment>
<reference evidence="2 3" key="1">
    <citation type="submission" date="2018-09" db="EMBL/GenBank/DDBJ databases">
        <title>Genomic investigation of the strawberry pathogen Phytophthora fragariae indicates pathogenicity is determined by transcriptional variation in three key races.</title>
        <authorList>
            <person name="Adams T.M."/>
            <person name="Armitage A.D."/>
            <person name="Sobczyk M.K."/>
            <person name="Bates H.J."/>
            <person name="Dunwell J.M."/>
            <person name="Nellist C.F."/>
            <person name="Harrison R.J."/>
        </authorList>
    </citation>
    <scope>NUCLEOTIDE SEQUENCE [LARGE SCALE GENOMIC DNA]</scope>
    <source>
        <strain evidence="2 3">SCRP324</strain>
    </source>
</reference>
<dbReference type="EMBL" id="QXFU01001048">
    <property type="protein sequence ID" value="KAE9012301.1"/>
    <property type="molecule type" value="Genomic_DNA"/>
</dbReference>
<gene>
    <name evidence="2" type="ORF">PR002_g14846</name>
</gene>
<feature type="compositionally biased region" description="Acidic residues" evidence="1">
    <location>
        <begin position="130"/>
        <end position="139"/>
    </location>
</feature>
<evidence type="ECO:0000256" key="1">
    <source>
        <dbReference type="SAM" id="MobiDB-lite"/>
    </source>
</evidence>
<evidence type="ECO:0000313" key="3">
    <source>
        <dbReference type="Proteomes" id="UP000435112"/>
    </source>
</evidence>
<protein>
    <submittedName>
        <fullName evidence="2">Uncharacterized protein</fullName>
    </submittedName>
</protein>
<dbReference type="AlphaFoldDB" id="A0A6A3KY52"/>
<proteinExistence type="predicted"/>
<name>A0A6A3KY52_9STRA</name>
<feature type="region of interest" description="Disordered" evidence="1">
    <location>
        <begin position="120"/>
        <end position="143"/>
    </location>
</feature>
<organism evidence="2 3">
    <name type="scientific">Phytophthora rubi</name>
    <dbReference type="NCBI Taxonomy" id="129364"/>
    <lineage>
        <taxon>Eukaryota</taxon>
        <taxon>Sar</taxon>
        <taxon>Stramenopiles</taxon>
        <taxon>Oomycota</taxon>
        <taxon>Peronosporomycetes</taxon>
        <taxon>Peronosporales</taxon>
        <taxon>Peronosporaceae</taxon>
        <taxon>Phytophthora</taxon>
    </lineage>
</organism>
<dbReference type="Proteomes" id="UP000435112">
    <property type="component" value="Unassembled WGS sequence"/>
</dbReference>
<sequence length="168" mass="18561">MNAAFIARHIRKTDFERLQKFYNFFVANDEATARAINAKGEQTLFLLPIESTALTKYGEKELAWRDSLGEMDCMIGAHFDTTSLRYRAACQLLREILSHDGHARIVLTLTDKDLQTAYDHDRRRGRLGQDEPEPAEADGEAGAAVTNAPAWGTWGGSIPGAVAGADHL</sequence>